<dbReference type="GeneID" id="14890599"/>
<evidence type="ECO:0000313" key="8">
    <source>
        <dbReference type="Proteomes" id="UP000014680"/>
    </source>
</evidence>
<dbReference type="Pfam" id="PF12906">
    <property type="entry name" value="RINGv"/>
    <property type="match status" value="1"/>
</dbReference>
<keyword evidence="1" id="KW-0479">Metal-binding</keyword>
<feature type="transmembrane region" description="Helical" evidence="5">
    <location>
        <begin position="300"/>
        <end position="333"/>
    </location>
</feature>
<dbReference type="RefSeq" id="XP_004258396.1">
    <property type="nucleotide sequence ID" value="XM_004258348.1"/>
</dbReference>
<keyword evidence="3" id="KW-0862">Zinc</keyword>
<dbReference type="Proteomes" id="UP000014680">
    <property type="component" value="Unassembled WGS sequence"/>
</dbReference>
<evidence type="ECO:0000256" key="1">
    <source>
        <dbReference type="ARBA" id="ARBA00022723"/>
    </source>
</evidence>
<feature type="region of interest" description="Disordered" evidence="4">
    <location>
        <begin position="442"/>
        <end position="494"/>
    </location>
</feature>
<feature type="compositionally biased region" description="Low complexity" evidence="4">
    <location>
        <begin position="457"/>
        <end position="469"/>
    </location>
</feature>
<keyword evidence="5" id="KW-0812">Transmembrane</keyword>
<keyword evidence="5" id="KW-1133">Transmembrane helix</keyword>
<evidence type="ECO:0000259" key="6">
    <source>
        <dbReference type="PROSITE" id="PS51292"/>
    </source>
</evidence>
<feature type="transmembrane region" description="Helical" evidence="5">
    <location>
        <begin position="143"/>
        <end position="165"/>
    </location>
</feature>
<accession>A0A0A1UD06</accession>
<keyword evidence="8" id="KW-1185">Reference proteome</keyword>
<feature type="domain" description="RING-CH-type" evidence="6">
    <location>
        <begin position="7"/>
        <end position="71"/>
    </location>
</feature>
<dbReference type="PANTHER" id="PTHR46347:SF1">
    <property type="entry name" value="RING_FYVE_PHD ZINC FINGER SUPERFAMILY PROTEIN"/>
    <property type="match status" value="1"/>
</dbReference>
<evidence type="ECO:0000256" key="5">
    <source>
        <dbReference type="SAM" id="Phobius"/>
    </source>
</evidence>
<gene>
    <name evidence="7" type="ORF">EIN_205920</name>
</gene>
<dbReference type="SUPFAM" id="SSF57850">
    <property type="entry name" value="RING/U-box"/>
    <property type="match status" value="1"/>
</dbReference>
<evidence type="ECO:0000313" key="7">
    <source>
        <dbReference type="EMBL" id="ELP91625.1"/>
    </source>
</evidence>
<feature type="transmembrane region" description="Helical" evidence="5">
    <location>
        <begin position="268"/>
        <end position="288"/>
    </location>
</feature>
<dbReference type="PANTHER" id="PTHR46347">
    <property type="entry name" value="RING/FYVE/PHD ZINC FINGER SUPERFAMILY PROTEIN"/>
    <property type="match status" value="1"/>
</dbReference>
<dbReference type="EMBL" id="KB206455">
    <property type="protein sequence ID" value="ELP91625.1"/>
    <property type="molecule type" value="Genomic_DNA"/>
</dbReference>
<name>A0A0A1UD06_ENTIV</name>
<protein>
    <recommendedName>
        <fullName evidence="6">RING-CH-type domain-containing protein</fullName>
    </recommendedName>
</protein>
<dbReference type="OrthoDB" id="264354at2759"/>
<keyword evidence="5" id="KW-0472">Membrane</keyword>
<feature type="compositionally biased region" description="Polar residues" evidence="4">
    <location>
        <begin position="380"/>
        <end position="400"/>
    </location>
</feature>
<dbReference type="KEGG" id="eiv:EIN_205920"/>
<keyword evidence="2" id="KW-0863">Zinc-finger</keyword>
<dbReference type="SMART" id="SM00744">
    <property type="entry name" value="RINGv"/>
    <property type="match status" value="1"/>
</dbReference>
<dbReference type="VEuPathDB" id="AmoebaDB:EIN_205920"/>
<feature type="transmembrane region" description="Helical" evidence="5">
    <location>
        <begin position="93"/>
        <end position="114"/>
    </location>
</feature>
<evidence type="ECO:0000256" key="3">
    <source>
        <dbReference type="ARBA" id="ARBA00022833"/>
    </source>
</evidence>
<reference evidence="7 8" key="1">
    <citation type="submission" date="2012-10" db="EMBL/GenBank/DDBJ databases">
        <authorList>
            <person name="Zafar N."/>
            <person name="Inman J."/>
            <person name="Hall N."/>
            <person name="Lorenzi H."/>
            <person name="Caler E."/>
        </authorList>
    </citation>
    <scope>NUCLEOTIDE SEQUENCE [LARGE SCALE GENOMIC DNA]</scope>
    <source>
        <strain evidence="7 8">IP1</strain>
    </source>
</reference>
<dbReference type="Gene3D" id="3.30.40.10">
    <property type="entry name" value="Zinc/RING finger domain, C3HC4 (zinc finger)"/>
    <property type="match status" value="1"/>
</dbReference>
<evidence type="ECO:0000256" key="2">
    <source>
        <dbReference type="ARBA" id="ARBA00022771"/>
    </source>
</evidence>
<evidence type="ECO:0000256" key="4">
    <source>
        <dbReference type="SAM" id="MobiDB-lite"/>
    </source>
</evidence>
<dbReference type="InterPro" id="IPR013083">
    <property type="entry name" value="Znf_RING/FYVE/PHD"/>
</dbReference>
<dbReference type="GO" id="GO:0008270">
    <property type="term" value="F:zinc ion binding"/>
    <property type="evidence" value="ECO:0007669"/>
    <property type="project" value="UniProtKB-KW"/>
</dbReference>
<organism evidence="7 8">
    <name type="scientific">Entamoeba invadens IP1</name>
    <dbReference type="NCBI Taxonomy" id="370355"/>
    <lineage>
        <taxon>Eukaryota</taxon>
        <taxon>Amoebozoa</taxon>
        <taxon>Evosea</taxon>
        <taxon>Archamoebae</taxon>
        <taxon>Mastigamoebida</taxon>
        <taxon>Entamoebidae</taxon>
        <taxon>Entamoeba</taxon>
    </lineage>
</organism>
<dbReference type="PROSITE" id="PS51292">
    <property type="entry name" value="ZF_RING_CH"/>
    <property type="match status" value="1"/>
</dbReference>
<dbReference type="InterPro" id="IPR011016">
    <property type="entry name" value="Znf_RING-CH"/>
</dbReference>
<sequence length="494" mass="55564">MQVDAQQPVNNDKVCGFCNDSESNEKLIRPCACEGLFKYVHPSCLQQYRVFNNDPIGFYRCLNCGVDYTTKQKKDHNLFFLLLKFFTKGLLQFLMMFVYLFLIVFASGNILYAIDTYVTHVLLASNDEKELHWIDDDMWIPRVLIFGAILDCLVLGIITVFGGIVQATSDDMAADELNYRDTERLGACCGVGLCCQPYVWRNSILKKLYLCGWCFCCPRTCPAVTDLICCRIPFPCSCAEKTFNSCCYVTDDHKYHKKGRFWDCGEDGCTNCINFFVLLAASFVFILFGCGSSNNDSGLFLGILFLFLIACAMILFGAFVGIFGVITFVIILTSLNFKFIKRQAMAERTELCDWDETIHPMPTHDAPVCNPQNVPMQGVQVGQPTYSQPMQPQMNQSNYTPGGIQNVEQSGQYVPPPMQYTPGGQGEVQSTQDYIQQNEQHPYTPAQHQQEYVPGGQQVQMQTTETEVQYVPPPPQVGNESEMQNAPAADGLDK</sequence>
<dbReference type="AlphaFoldDB" id="A0A0A1UD06"/>
<feature type="region of interest" description="Disordered" evidence="4">
    <location>
        <begin position="380"/>
        <end position="430"/>
    </location>
</feature>
<proteinExistence type="predicted"/>